<sequence length="309" mass="33279">MGENKPGRPRVYESNADRVRAWRDRKKQETASAAAEAELPTDPGEAAATLTQLLPLLRQEADNAFEKLTAVTDRITGAVDLLGDPAVIDAHLRRAQVAADKVRADAAAELEQSQARLDAALDDRANADAAADAAESAAAESAAALVEAKREHAEQVQTLQAAHQEELSTLTEEHAAVLDRGQERMQAAEAEYRDKAAEQHRIIESQRTRIAELDREMLQTQAGADRAAAAAAATIERLEADLAEARSATQTERTRADTARDELATTKADLATAQAHAEAARERAEELRTELAEARSASVTAKDTARRAK</sequence>
<feature type="compositionally biased region" description="Low complexity" evidence="2">
    <location>
        <begin position="268"/>
        <end position="277"/>
    </location>
</feature>
<feature type="region of interest" description="Disordered" evidence="2">
    <location>
        <begin position="1"/>
        <end position="45"/>
    </location>
</feature>
<dbReference type="RefSeq" id="WP_072951628.1">
    <property type="nucleotide sequence ID" value="NZ_FNSV01000001.1"/>
</dbReference>
<feature type="compositionally biased region" description="Basic and acidic residues" evidence="2">
    <location>
        <begin position="15"/>
        <end position="29"/>
    </location>
</feature>
<reference evidence="4" key="1">
    <citation type="submission" date="2016-10" db="EMBL/GenBank/DDBJ databases">
        <authorList>
            <person name="Varghese N."/>
            <person name="Submissions S."/>
        </authorList>
    </citation>
    <scope>NUCLEOTIDE SEQUENCE [LARGE SCALE GENOMIC DNA]</scope>
    <source>
        <strain evidence="4">DSM 44498</strain>
    </source>
</reference>
<protein>
    <submittedName>
        <fullName evidence="3">Uncharacterized protein</fullName>
    </submittedName>
</protein>
<gene>
    <name evidence="3" type="ORF">SAMN04490239_0112</name>
</gene>
<feature type="compositionally biased region" description="Basic and acidic residues" evidence="2">
    <location>
        <begin position="278"/>
        <end position="293"/>
    </location>
</feature>
<organism evidence="3 4">
    <name type="scientific">Rhodococcus koreensis</name>
    <dbReference type="NCBI Taxonomy" id="99653"/>
    <lineage>
        <taxon>Bacteria</taxon>
        <taxon>Bacillati</taxon>
        <taxon>Actinomycetota</taxon>
        <taxon>Actinomycetes</taxon>
        <taxon>Mycobacteriales</taxon>
        <taxon>Nocardiaceae</taxon>
        <taxon>Rhodococcus</taxon>
    </lineage>
</organism>
<evidence type="ECO:0000256" key="1">
    <source>
        <dbReference type="SAM" id="Coils"/>
    </source>
</evidence>
<feature type="coiled-coil region" evidence="1">
    <location>
        <begin position="103"/>
        <end position="198"/>
    </location>
</feature>
<feature type="region of interest" description="Disordered" evidence="2">
    <location>
        <begin position="244"/>
        <end position="309"/>
    </location>
</feature>
<dbReference type="OrthoDB" id="4470458at2"/>
<evidence type="ECO:0000313" key="4">
    <source>
        <dbReference type="Proteomes" id="UP000183561"/>
    </source>
</evidence>
<feature type="compositionally biased region" description="Basic and acidic residues" evidence="2">
    <location>
        <begin position="252"/>
        <end position="264"/>
    </location>
</feature>
<evidence type="ECO:0000256" key="2">
    <source>
        <dbReference type="SAM" id="MobiDB-lite"/>
    </source>
</evidence>
<keyword evidence="1" id="KW-0175">Coiled coil</keyword>
<name>A0A1H4I890_9NOCA</name>
<proteinExistence type="predicted"/>
<keyword evidence="4" id="KW-1185">Reference proteome</keyword>
<dbReference type="Proteomes" id="UP000183561">
    <property type="component" value="Unassembled WGS sequence"/>
</dbReference>
<dbReference type="AlphaFoldDB" id="A0A1H4I890"/>
<evidence type="ECO:0000313" key="3">
    <source>
        <dbReference type="EMBL" id="SEB29578.1"/>
    </source>
</evidence>
<accession>A0A1H4I890</accession>
<dbReference type="EMBL" id="FNSV01000001">
    <property type="protein sequence ID" value="SEB29578.1"/>
    <property type="molecule type" value="Genomic_DNA"/>
</dbReference>